<proteinExistence type="predicted"/>
<dbReference type="Proteomes" id="UP001066276">
    <property type="component" value="Chromosome 8"/>
</dbReference>
<name>A0AAV7NS26_PLEWA</name>
<reference evidence="2" key="1">
    <citation type="journal article" date="2022" name="bioRxiv">
        <title>Sequencing and chromosome-scale assembly of the giantPleurodeles waltlgenome.</title>
        <authorList>
            <person name="Brown T."/>
            <person name="Elewa A."/>
            <person name="Iarovenko S."/>
            <person name="Subramanian E."/>
            <person name="Araus A.J."/>
            <person name="Petzold A."/>
            <person name="Susuki M."/>
            <person name="Suzuki K.-i.T."/>
            <person name="Hayashi T."/>
            <person name="Toyoda A."/>
            <person name="Oliveira C."/>
            <person name="Osipova E."/>
            <person name="Leigh N.D."/>
            <person name="Simon A."/>
            <person name="Yun M.H."/>
        </authorList>
    </citation>
    <scope>NUCLEOTIDE SEQUENCE</scope>
    <source>
        <strain evidence="2">20211129_DDA</strain>
        <tissue evidence="2">Liver</tissue>
    </source>
</reference>
<comment type="caution">
    <text evidence="2">The sequence shown here is derived from an EMBL/GenBank/DDBJ whole genome shotgun (WGS) entry which is preliminary data.</text>
</comment>
<sequence>MEPNKVVEALRVLQQEGREDLIKEGVLEQAWVGLKRPKRSSAEGVSSAIIACASPAGSPKKYRKFKTKSFSGRKVSMSPERAVQDKNKVRENLPGSRYGRRGGIKVPRRSGSSLRQSVAALGRGSLQMAAVSSFGQVVVQDARSRAAQVPARRHEEKLEIGARAARRRRAGKSWAQHAQLALESEGSAQFLAKERTLGGAANMAAPSGFSSNADFNEESQPGVSREVGVDQIYEDVIIVLDSDDDERGLMNYMAKGAVRICRCLRV</sequence>
<accession>A0AAV7NS26</accession>
<dbReference type="AlphaFoldDB" id="A0AAV7NS26"/>
<organism evidence="2 3">
    <name type="scientific">Pleurodeles waltl</name>
    <name type="common">Iberian ribbed newt</name>
    <dbReference type="NCBI Taxonomy" id="8319"/>
    <lineage>
        <taxon>Eukaryota</taxon>
        <taxon>Metazoa</taxon>
        <taxon>Chordata</taxon>
        <taxon>Craniata</taxon>
        <taxon>Vertebrata</taxon>
        <taxon>Euteleostomi</taxon>
        <taxon>Amphibia</taxon>
        <taxon>Batrachia</taxon>
        <taxon>Caudata</taxon>
        <taxon>Salamandroidea</taxon>
        <taxon>Salamandridae</taxon>
        <taxon>Pleurodelinae</taxon>
        <taxon>Pleurodeles</taxon>
    </lineage>
</organism>
<keyword evidence="3" id="KW-1185">Reference proteome</keyword>
<feature type="compositionally biased region" description="Basic residues" evidence="1">
    <location>
        <begin position="98"/>
        <end position="108"/>
    </location>
</feature>
<evidence type="ECO:0000313" key="2">
    <source>
        <dbReference type="EMBL" id="KAJ1118286.1"/>
    </source>
</evidence>
<protein>
    <submittedName>
        <fullName evidence="2">Uncharacterized protein</fullName>
    </submittedName>
</protein>
<dbReference type="EMBL" id="JANPWB010000012">
    <property type="protein sequence ID" value="KAJ1118286.1"/>
    <property type="molecule type" value="Genomic_DNA"/>
</dbReference>
<evidence type="ECO:0000256" key="1">
    <source>
        <dbReference type="SAM" id="MobiDB-lite"/>
    </source>
</evidence>
<gene>
    <name evidence="2" type="ORF">NDU88_006481</name>
</gene>
<evidence type="ECO:0000313" key="3">
    <source>
        <dbReference type="Proteomes" id="UP001066276"/>
    </source>
</evidence>
<feature type="region of interest" description="Disordered" evidence="1">
    <location>
        <begin position="90"/>
        <end position="111"/>
    </location>
</feature>